<feature type="transmembrane region" description="Helical" evidence="6">
    <location>
        <begin position="382"/>
        <end position="403"/>
    </location>
</feature>
<keyword evidence="8" id="KW-1185">Reference proteome</keyword>
<dbReference type="InterPro" id="IPR002797">
    <property type="entry name" value="Polysacc_synth"/>
</dbReference>
<dbReference type="STRING" id="39495.SAMN02745111_00248"/>
<comment type="subcellular location">
    <subcellularLocation>
        <location evidence="1">Cell membrane</location>
        <topology evidence="1">Multi-pass membrane protein</topology>
    </subcellularLocation>
</comment>
<feature type="transmembrane region" description="Helical" evidence="6">
    <location>
        <begin position="198"/>
        <end position="225"/>
    </location>
</feature>
<dbReference type="RefSeq" id="WP_078765133.1">
    <property type="nucleotide sequence ID" value="NZ_FUXZ01000002.1"/>
</dbReference>
<feature type="transmembrane region" description="Helical" evidence="6">
    <location>
        <begin position="294"/>
        <end position="321"/>
    </location>
</feature>
<feature type="transmembrane region" description="Helical" evidence="6">
    <location>
        <begin position="415"/>
        <end position="434"/>
    </location>
</feature>
<dbReference type="Proteomes" id="UP000190814">
    <property type="component" value="Unassembled WGS sequence"/>
</dbReference>
<feature type="transmembrane region" description="Helical" evidence="6">
    <location>
        <begin position="92"/>
        <end position="115"/>
    </location>
</feature>
<sequence length="556" mass="61264">MSSKQKTRNSFIINGTILAAAGIMVRLIGLIYRIPLNNILGSGGNGLYSNAYSIYNILLLISSVSLPLAISKIVSAKVTARKYEDCVKVLKVSFAFALIVGGSIAIITFIFADFIADIAGYPSCAPALRVLAPTVLVVCIAGVIRGYFQGLNTMIPTAVSQIFEQIINAIISIIAAKKLSEIGIHIASKYGKGNMKDAYGAAGGTLGTCLGAVTALIILLIYYYVNKRDITFEDRIIQDDFYDDDYREILKLFFVTVIPVLLSTTLYQLSNVLDGMIFGNILRSKGLTEDDYKAVWGVYSGNYVLITNIPVAIAAALSTSLVPSLISSYTKGDRREVADKISILLKFTLIIALPSGVGLMVLGKPIIAMLFRTTILRIAYKLMLFSFLTVVFYSLSTITNGILQGVDKLNVPLKHSAISFAIHIVLLPISLNFVKKSNFEMAIYIVVIFDLLYSIVLCILNAIAIRRYTIYRFEWLSSFIRPFMCSLVMGLLSYGSYKGLKSIIPFRYACIIAMFVAVVTYAITLVLFKAITKEELLNMPKGNKIYRIFKKVHLMN</sequence>
<feature type="transmembrane region" description="Helical" evidence="6">
    <location>
        <begin position="341"/>
        <end position="362"/>
    </location>
</feature>
<reference evidence="7 8" key="1">
    <citation type="submission" date="2017-02" db="EMBL/GenBank/DDBJ databases">
        <authorList>
            <person name="Peterson S.W."/>
        </authorList>
    </citation>
    <scope>NUCLEOTIDE SEQUENCE [LARGE SCALE GENOMIC DNA]</scope>
    <source>
        <strain evidence="7 8">ATCC 35992</strain>
    </source>
</reference>
<dbReference type="PIRSF" id="PIRSF038958">
    <property type="entry name" value="PG_synth_SpoVB"/>
    <property type="match status" value="1"/>
</dbReference>
<dbReference type="OrthoDB" id="9775950at2"/>
<gene>
    <name evidence="7" type="ORF">SAMN02745111_00248</name>
</gene>
<proteinExistence type="predicted"/>
<feature type="transmembrane region" description="Helical" evidence="6">
    <location>
        <begin position="252"/>
        <end position="273"/>
    </location>
</feature>
<dbReference type="AlphaFoldDB" id="A0A1T4V609"/>
<evidence type="ECO:0000313" key="8">
    <source>
        <dbReference type="Proteomes" id="UP000190814"/>
    </source>
</evidence>
<feature type="transmembrane region" description="Helical" evidence="6">
    <location>
        <begin position="12"/>
        <end position="32"/>
    </location>
</feature>
<feature type="transmembrane region" description="Helical" evidence="6">
    <location>
        <begin position="506"/>
        <end position="531"/>
    </location>
</feature>
<dbReference type="Pfam" id="PF01943">
    <property type="entry name" value="Polysacc_synt"/>
    <property type="match status" value="1"/>
</dbReference>
<accession>A0A1T4V609</accession>
<feature type="transmembrane region" description="Helical" evidence="6">
    <location>
        <begin position="52"/>
        <end position="71"/>
    </location>
</feature>
<evidence type="ECO:0000256" key="2">
    <source>
        <dbReference type="ARBA" id="ARBA00022475"/>
    </source>
</evidence>
<evidence type="ECO:0000256" key="4">
    <source>
        <dbReference type="ARBA" id="ARBA00022989"/>
    </source>
</evidence>
<keyword evidence="2" id="KW-1003">Cell membrane</keyword>
<evidence type="ECO:0000256" key="3">
    <source>
        <dbReference type="ARBA" id="ARBA00022692"/>
    </source>
</evidence>
<evidence type="ECO:0000256" key="6">
    <source>
        <dbReference type="SAM" id="Phobius"/>
    </source>
</evidence>
<organism evidence="7 8">
    <name type="scientific">Eubacterium uniforme</name>
    <dbReference type="NCBI Taxonomy" id="39495"/>
    <lineage>
        <taxon>Bacteria</taxon>
        <taxon>Bacillati</taxon>
        <taxon>Bacillota</taxon>
        <taxon>Clostridia</taxon>
        <taxon>Eubacteriales</taxon>
        <taxon>Eubacteriaceae</taxon>
        <taxon>Eubacterium</taxon>
    </lineage>
</organism>
<dbReference type="InterPro" id="IPR024923">
    <property type="entry name" value="PG_synth_SpoVB"/>
</dbReference>
<dbReference type="InterPro" id="IPR050833">
    <property type="entry name" value="Poly_Biosynth_Transport"/>
</dbReference>
<feature type="transmembrane region" description="Helical" evidence="6">
    <location>
        <begin position="475"/>
        <end position="494"/>
    </location>
</feature>
<keyword evidence="5 6" id="KW-0472">Membrane</keyword>
<feature type="transmembrane region" description="Helical" evidence="6">
    <location>
        <begin position="127"/>
        <end position="148"/>
    </location>
</feature>
<dbReference type="GO" id="GO:0005886">
    <property type="term" value="C:plasma membrane"/>
    <property type="evidence" value="ECO:0007669"/>
    <property type="project" value="UniProtKB-SubCell"/>
</dbReference>
<dbReference type="CDD" id="cd13124">
    <property type="entry name" value="MATE_SpoVB_like"/>
    <property type="match status" value="1"/>
</dbReference>
<keyword evidence="3 6" id="KW-0812">Transmembrane</keyword>
<dbReference type="PANTHER" id="PTHR30250">
    <property type="entry name" value="PST FAMILY PREDICTED COLANIC ACID TRANSPORTER"/>
    <property type="match status" value="1"/>
</dbReference>
<evidence type="ECO:0000313" key="7">
    <source>
        <dbReference type="EMBL" id="SKA60324.1"/>
    </source>
</evidence>
<keyword evidence="4 6" id="KW-1133">Transmembrane helix</keyword>
<evidence type="ECO:0000256" key="1">
    <source>
        <dbReference type="ARBA" id="ARBA00004651"/>
    </source>
</evidence>
<dbReference type="PANTHER" id="PTHR30250:SF21">
    <property type="entry name" value="LIPID II FLIPPASE MURJ"/>
    <property type="match status" value="1"/>
</dbReference>
<feature type="transmembrane region" description="Helical" evidence="6">
    <location>
        <begin position="441"/>
        <end position="463"/>
    </location>
</feature>
<name>A0A1T4V609_9FIRM</name>
<evidence type="ECO:0000256" key="5">
    <source>
        <dbReference type="ARBA" id="ARBA00023136"/>
    </source>
</evidence>
<dbReference type="EMBL" id="FUXZ01000002">
    <property type="protein sequence ID" value="SKA60324.1"/>
    <property type="molecule type" value="Genomic_DNA"/>
</dbReference>
<protein>
    <submittedName>
        <fullName evidence="7">Stage V sporulation protein B</fullName>
    </submittedName>
</protein>